<keyword evidence="4" id="KW-0067">ATP-binding</keyword>
<evidence type="ECO:0000256" key="2">
    <source>
        <dbReference type="ARBA" id="ARBA00022741"/>
    </source>
</evidence>
<dbReference type="SUPFAM" id="SSF56112">
    <property type="entry name" value="Protein kinase-like (PK-like)"/>
    <property type="match status" value="1"/>
</dbReference>
<evidence type="ECO:0000256" key="3">
    <source>
        <dbReference type="ARBA" id="ARBA00022777"/>
    </source>
</evidence>
<dbReference type="Proteomes" id="UP000467700">
    <property type="component" value="Unassembled WGS sequence"/>
</dbReference>
<evidence type="ECO:0000259" key="6">
    <source>
        <dbReference type="PROSITE" id="PS50011"/>
    </source>
</evidence>
<dbReference type="OrthoDB" id="10252171at2759"/>
<accession>A0A8S0VZK7</accession>
<dbReference type="CDD" id="cd00180">
    <property type="entry name" value="PKc"/>
    <property type="match status" value="1"/>
</dbReference>
<dbReference type="InterPro" id="IPR011009">
    <property type="entry name" value="Kinase-like_dom_sf"/>
</dbReference>
<dbReference type="PANTHER" id="PTHR11042">
    <property type="entry name" value="EUKARYOTIC TRANSLATION INITIATION FACTOR 2-ALPHA KINASE EIF2-ALPHA KINASE -RELATED"/>
    <property type="match status" value="1"/>
</dbReference>
<dbReference type="GO" id="GO:0004672">
    <property type="term" value="F:protein kinase activity"/>
    <property type="evidence" value="ECO:0007669"/>
    <property type="project" value="InterPro"/>
</dbReference>
<keyword evidence="1" id="KW-0808">Transferase</keyword>
<keyword evidence="3" id="KW-0418">Kinase</keyword>
<evidence type="ECO:0000256" key="4">
    <source>
        <dbReference type="ARBA" id="ARBA00022840"/>
    </source>
</evidence>
<gene>
    <name evidence="7" type="ORF">AAE3_LOCUS11062</name>
</gene>
<dbReference type="InterPro" id="IPR050339">
    <property type="entry name" value="CC_SR_Kinase"/>
</dbReference>
<organism evidence="7 8">
    <name type="scientific">Cyclocybe aegerita</name>
    <name type="common">Black poplar mushroom</name>
    <name type="synonym">Agrocybe aegerita</name>
    <dbReference type="NCBI Taxonomy" id="1973307"/>
    <lineage>
        <taxon>Eukaryota</taxon>
        <taxon>Fungi</taxon>
        <taxon>Dikarya</taxon>
        <taxon>Basidiomycota</taxon>
        <taxon>Agaricomycotina</taxon>
        <taxon>Agaricomycetes</taxon>
        <taxon>Agaricomycetidae</taxon>
        <taxon>Agaricales</taxon>
        <taxon>Agaricineae</taxon>
        <taxon>Bolbitiaceae</taxon>
        <taxon>Cyclocybe</taxon>
    </lineage>
</organism>
<feature type="region of interest" description="Disordered" evidence="5">
    <location>
        <begin position="244"/>
        <end position="266"/>
    </location>
</feature>
<evidence type="ECO:0000256" key="1">
    <source>
        <dbReference type="ARBA" id="ARBA00022679"/>
    </source>
</evidence>
<feature type="compositionally biased region" description="Polar residues" evidence="5">
    <location>
        <begin position="253"/>
        <end position="266"/>
    </location>
</feature>
<dbReference type="PANTHER" id="PTHR11042:SF190">
    <property type="entry name" value="MITOSIS INHIBITOR PROTEIN KINASE MIK1"/>
    <property type="match status" value="1"/>
</dbReference>
<dbReference type="SMART" id="SM00220">
    <property type="entry name" value="S_TKc"/>
    <property type="match status" value="1"/>
</dbReference>
<keyword evidence="2" id="KW-0547">Nucleotide-binding</keyword>
<evidence type="ECO:0000256" key="5">
    <source>
        <dbReference type="SAM" id="MobiDB-lite"/>
    </source>
</evidence>
<dbReference type="InterPro" id="IPR000719">
    <property type="entry name" value="Prot_kinase_dom"/>
</dbReference>
<name>A0A8S0VZK7_CYCAE</name>
<dbReference type="GO" id="GO:0005634">
    <property type="term" value="C:nucleus"/>
    <property type="evidence" value="ECO:0007669"/>
    <property type="project" value="TreeGrafter"/>
</dbReference>
<feature type="region of interest" description="Disordered" evidence="5">
    <location>
        <begin position="15"/>
        <end position="47"/>
    </location>
</feature>
<keyword evidence="8" id="KW-1185">Reference proteome</keyword>
<feature type="region of interest" description="Disordered" evidence="5">
    <location>
        <begin position="280"/>
        <end position="314"/>
    </location>
</feature>
<reference evidence="7 8" key="1">
    <citation type="submission" date="2020-01" db="EMBL/GenBank/DDBJ databases">
        <authorList>
            <person name="Gupta K D."/>
        </authorList>
    </citation>
    <scope>NUCLEOTIDE SEQUENCE [LARGE SCALE GENOMIC DNA]</scope>
</reference>
<dbReference type="EMBL" id="CACVBS010000070">
    <property type="protein sequence ID" value="CAA7268794.1"/>
    <property type="molecule type" value="Genomic_DNA"/>
</dbReference>
<feature type="compositionally biased region" description="Polar residues" evidence="5">
    <location>
        <begin position="286"/>
        <end position="299"/>
    </location>
</feature>
<dbReference type="GO" id="GO:0005737">
    <property type="term" value="C:cytoplasm"/>
    <property type="evidence" value="ECO:0007669"/>
    <property type="project" value="TreeGrafter"/>
</dbReference>
<comment type="caution">
    <text evidence="7">The sequence shown here is derived from an EMBL/GenBank/DDBJ whole genome shotgun (WGS) entry which is preliminary data.</text>
</comment>
<dbReference type="GO" id="GO:0005524">
    <property type="term" value="F:ATP binding"/>
    <property type="evidence" value="ECO:0007669"/>
    <property type="project" value="UniProtKB-KW"/>
</dbReference>
<sequence length="757" mass="83777">MIWKKRFWAKVLRRRKPAHDSANGPSAVDEDFSAVDSSQQVASSTSPSFCQDALSDHAIVPPLDAGCGCAASFPGNQEDATRAALSCSSPIYVGRDLPSFPSPNPAHELDTVRDDSPPHHVIMSSSPANTEITLPTHEPYVADQLKLPEARDALALIEILCETIEGLGDLIRVAHIAKEKIVAHYGIDMLLRPQLAPAADPKLPLSPLNLGGKPREVDEAIDAINEEPVKSVESADDEELFVYPGESAEDTPPDSTTSVGDGTLSTPVRFPEAPYIEDPIDPPTFSPHTANRHSLSPRTSPRGRATSMDNETLSTPRVSTRLFDQPEGVSSRPATIHEIEVHSEESEERLDTSSVHSFLFSDGAHPSTERSRVQFSHRERHLHSFRSTPRMPFDISTQQNYSEPIAEGRTSSVSRVLRSALGADYEAIKSVDLKKQSEVTLKWCAREVQMMKMLYDLQRGPLPYRPGTPENARDYIINFPSDPLENCIWIDPFGTLNISTCYYPYNLSQFRGVSPIDAPDETIAQRAEPLYFILYELTQGLRFLHSLGVVHLDIQPSNIFLTSSRHCVIGDFGGSVAGTWEEAFDTSLVTYAPRAFAAPELLEASTFDSRADFWSLGMAMFDIIVPDGIEALLGAEEDMEAKQAGYPFRGPKKLGGMMRNNKCPEDVINQVTNMLQKGPLDRAHGKSMMKYLKDHHWQEKFTTSDASPLLNYEPAPRALLATASIDIVPMGLPAREVIRKLREEVHTLCEYDVHIRG</sequence>
<dbReference type="AlphaFoldDB" id="A0A8S0VZK7"/>
<proteinExistence type="predicted"/>
<protein>
    <recommendedName>
        <fullName evidence="6">Protein kinase domain-containing protein</fullName>
    </recommendedName>
</protein>
<feature type="compositionally biased region" description="Low complexity" evidence="5">
    <location>
        <begin position="34"/>
        <end position="47"/>
    </location>
</feature>
<evidence type="ECO:0000313" key="7">
    <source>
        <dbReference type="EMBL" id="CAA7268794.1"/>
    </source>
</evidence>
<dbReference type="PROSITE" id="PS50011">
    <property type="entry name" value="PROTEIN_KINASE_DOM"/>
    <property type="match status" value="1"/>
</dbReference>
<feature type="domain" description="Protein kinase" evidence="6">
    <location>
        <begin position="399"/>
        <end position="698"/>
    </location>
</feature>
<dbReference type="Gene3D" id="1.10.510.10">
    <property type="entry name" value="Transferase(Phosphotransferase) domain 1"/>
    <property type="match status" value="1"/>
</dbReference>
<dbReference type="Pfam" id="PF00069">
    <property type="entry name" value="Pkinase"/>
    <property type="match status" value="1"/>
</dbReference>
<evidence type="ECO:0000313" key="8">
    <source>
        <dbReference type="Proteomes" id="UP000467700"/>
    </source>
</evidence>